<name>A0AC61NBW1_9BACT</name>
<protein>
    <submittedName>
        <fullName evidence="1">C40 family peptidase</fullName>
    </submittedName>
</protein>
<evidence type="ECO:0000313" key="2">
    <source>
        <dbReference type="Proteomes" id="UP000826212"/>
    </source>
</evidence>
<gene>
    <name evidence="1" type="ORF">K4L44_10175</name>
</gene>
<organism evidence="1 2">
    <name type="scientific">Halosquirtibacter laminarini</name>
    <dbReference type="NCBI Taxonomy" id="3374600"/>
    <lineage>
        <taxon>Bacteria</taxon>
        <taxon>Pseudomonadati</taxon>
        <taxon>Bacteroidota</taxon>
        <taxon>Bacteroidia</taxon>
        <taxon>Marinilabiliales</taxon>
        <taxon>Prolixibacteraceae</taxon>
        <taxon>Halosquirtibacter</taxon>
    </lineage>
</organism>
<dbReference type="EMBL" id="CP081303">
    <property type="protein sequence ID" value="QZE12955.1"/>
    <property type="molecule type" value="Genomic_DNA"/>
</dbReference>
<evidence type="ECO:0000313" key="1">
    <source>
        <dbReference type="EMBL" id="QZE12955.1"/>
    </source>
</evidence>
<dbReference type="Proteomes" id="UP000826212">
    <property type="component" value="Chromosome"/>
</dbReference>
<sequence length="236" mass="26926">MNDFGTIICSNMAMHRDATFQSETISEVLWDEPFIIHKSQKDWIYIELLYDHYKGWIPASIVIPIEKGTALQMDNDYIPVHTFSAHKKCIIDSAEQHIHIPMGAMTKDIGRKIAPLHRIMDHLIGVSYRWGGRSSFGLDCSGLTQLLYKFIRHRIPRDASDQAKEGILMPFGEQKFGDLAFFGPNEQNISHVGFIKSVNQIFHASGSVKVETITKQGIINSKNEVTHQLLFIKRMK</sequence>
<keyword evidence="2" id="KW-1185">Reference proteome</keyword>
<reference evidence="1" key="1">
    <citation type="submission" date="2021-08" db="EMBL/GenBank/DDBJ databases">
        <title>Novel anaerobic bacterium isolated from sea squirt in East Sea, Republic of Korea.</title>
        <authorList>
            <person name="Nguyen T.H."/>
            <person name="Li Z."/>
            <person name="Lee Y.-J."/>
            <person name="Ko J."/>
            <person name="Kim S.-G."/>
        </authorList>
    </citation>
    <scope>NUCLEOTIDE SEQUENCE</scope>
    <source>
        <strain evidence="1">KCTC 25031</strain>
    </source>
</reference>
<proteinExistence type="predicted"/>
<accession>A0AC61NBW1</accession>